<proteinExistence type="predicted"/>
<gene>
    <name evidence="1" type="ORF">GLOINDRAFT_8301</name>
</gene>
<accession>U9T2S8</accession>
<dbReference type="EMBL" id="KI297062">
    <property type="protein sequence ID" value="ESA00633.1"/>
    <property type="molecule type" value="Genomic_DNA"/>
</dbReference>
<dbReference type="HOGENOM" id="CLU_2759123_0_0_1"/>
<protein>
    <submittedName>
        <fullName evidence="1">Uncharacterized protein</fullName>
    </submittedName>
</protein>
<reference evidence="1" key="1">
    <citation type="submission" date="2013-07" db="EMBL/GenBank/DDBJ databases">
        <title>The genome of an arbuscular mycorrhizal fungus provides insights into the evolution of the oldest plant symbiosis.</title>
        <authorList>
            <consortium name="DOE Joint Genome Institute"/>
            <person name="Tisserant E."/>
            <person name="Malbreil M."/>
            <person name="Kuo A."/>
            <person name="Kohler A."/>
            <person name="Symeonidi A."/>
            <person name="Balestrini R."/>
            <person name="Charron P."/>
            <person name="Duensing N."/>
            <person name="Frei-dit-Frey N."/>
            <person name="Gianinazzi-Pearson V."/>
            <person name="Gilbert B."/>
            <person name="Handa Y."/>
            <person name="Hijri M."/>
            <person name="Kaul R."/>
            <person name="Kawaguchi M."/>
            <person name="Krajinski F."/>
            <person name="Lammers P."/>
            <person name="Lapierre D."/>
            <person name="Masclaux F.G."/>
            <person name="Murat C."/>
            <person name="Morin E."/>
            <person name="Ndikumana S."/>
            <person name="Pagni M."/>
            <person name="Petitpierre D."/>
            <person name="Requena N."/>
            <person name="Rosikiewicz P."/>
            <person name="Riley R."/>
            <person name="Saito K."/>
            <person name="San Clemente H."/>
            <person name="Shapiro H."/>
            <person name="van Tuinen D."/>
            <person name="Becard G."/>
            <person name="Bonfante P."/>
            <person name="Paszkowski U."/>
            <person name="Shachar-Hill Y."/>
            <person name="Young J.P."/>
            <person name="Sanders I.R."/>
            <person name="Henrissat B."/>
            <person name="Rensing S.A."/>
            <person name="Grigoriev I.V."/>
            <person name="Corradi N."/>
            <person name="Roux C."/>
            <person name="Martin F."/>
        </authorList>
    </citation>
    <scope>NUCLEOTIDE SEQUENCE</scope>
    <source>
        <strain evidence="1">DAOM 197198</strain>
    </source>
</reference>
<name>U9T2S8_RHIID</name>
<sequence>MQMVDEIKSIRCTVAIRQSADWNSNSNETAPHYGFDPSSCPSSRSRKVRILYCKLETFLGSPINAIPHQA</sequence>
<evidence type="ECO:0000313" key="1">
    <source>
        <dbReference type="EMBL" id="ESA00633.1"/>
    </source>
</evidence>
<dbReference type="AlphaFoldDB" id="U9T2S8"/>
<organism evidence="1">
    <name type="scientific">Rhizophagus irregularis (strain DAOM 181602 / DAOM 197198 / MUCL 43194)</name>
    <name type="common">Arbuscular mycorrhizal fungus</name>
    <name type="synonym">Glomus intraradices</name>
    <dbReference type="NCBI Taxonomy" id="747089"/>
    <lineage>
        <taxon>Eukaryota</taxon>
        <taxon>Fungi</taxon>
        <taxon>Fungi incertae sedis</taxon>
        <taxon>Mucoromycota</taxon>
        <taxon>Glomeromycotina</taxon>
        <taxon>Glomeromycetes</taxon>
        <taxon>Glomerales</taxon>
        <taxon>Glomeraceae</taxon>
        <taxon>Rhizophagus</taxon>
    </lineage>
</organism>